<keyword evidence="3" id="KW-1185">Reference proteome</keyword>
<name>A0A9P7FKP2_9AGAM</name>
<dbReference type="OrthoDB" id="9991317at2759"/>
<gene>
    <name evidence="2" type="ORF">F5147DRAFT_563756</name>
</gene>
<evidence type="ECO:0000313" key="2">
    <source>
        <dbReference type="EMBL" id="KAG2119491.1"/>
    </source>
</evidence>
<dbReference type="Proteomes" id="UP000823399">
    <property type="component" value="Unassembled WGS sequence"/>
</dbReference>
<evidence type="ECO:0000259" key="1">
    <source>
        <dbReference type="Pfam" id="PF12770"/>
    </source>
</evidence>
<dbReference type="InterPro" id="IPR024983">
    <property type="entry name" value="CHAT_dom"/>
</dbReference>
<protein>
    <submittedName>
        <fullName evidence="2">CHAT domain-containing protein</fullName>
    </submittedName>
</protein>
<sequence length="257" mass="28852">MLIAGKLDFSTHIRISFEFQSLAEQFGSSDHQCKLVDILHKLWTHIVDPVVQALRELNVCLGSRIWWCSTAEFMLLPLHAAGLYEKKRDNLSDIDIFSYTPTLATLVHVRQQVSRDASSELKCVAFELAVVTQHVGPIVSFTSLEDGNATIDSALDALDHNQWLHLACCGMPSRTQLFKSSFAMRDRPLMIRDIIRSNWQNPQFAFLSTCHTTVGNKKSPDESIHLAAAMQFCGFHSVIGSMWSVDNEVARQVVSAF</sequence>
<dbReference type="GeneID" id="64692948"/>
<comment type="caution">
    <text evidence="2">The sequence shown here is derived from an EMBL/GenBank/DDBJ whole genome shotgun (WGS) entry which is preliminary data.</text>
</comment>
<dbReference type="RefSeq" id="XP_041299317.1">
    <property type="nucleotide sequence ID" value="XM_041430689.1"/>
</dbReference>
<reference evidence="2" key="1">
    <citation type="journal article" date="2020" name="New Phytol.">
        <title>Comparative genomics reveals dynamic genome evolution in host specialist ectomycorrhizal fungi.</title>
        <authorList>
            <person name="Lofgren L.A."/>
            <person name="Nguyen N.H."/>
            <person name="Vilgalys R."/>
            <person name="Ruytinx J."/>
            <person name="Liao H.L."/>
            <person name="Branco S."/>
            <person name="Kuo A."/>
            <person name="LaButti K."/>
            <person name="Lipzen A."/>
            <person name="Andreopoulos W."/>
            <person name="Pangilinan J."/>
            <person name="Riley R."/>
            <person name="Hundley H."/>
            <person name="Na H."/>
            <person name="Barry K."/>
            <person name="Grigoriev I.V."/>
            <person name="Stajich J.E."/>
            <person name="Kennedy P.G."/>
        </authorList>
    </citation>
    <scope>NUCLEOTIDE SEQUENCE</scope>
    <source>
        <strain evidence="2">FC423</strain>
    </source>
</reference>
<accession>A0A9P7FKP2</accession>
<dbReference type="AlphaFoldDB" id="A0A9P7FKP2"/>
<organism evidence="2 3">
    <name type="scientific">Suillus discolor</name>
    <dbReference type="NCBI Taxonomy" id="1912936"/>
    <lineage>
        <taxon>Eukaryota</taxon>
        <taxon>Fungi</taxon>
        <taxon>Dikarya</taxon>
        <taxon>Basidiomycota</taxon>
        <taxon>Agaricomycotina</taxon>
        <taxon>Agaricomycetes</taxon>
        <taxon>Agaricomycetidae</taxon>
        <taxon>Boletales</taxon>
        <taxon>Suillineae</taxon>
        <taxon>Suillaceae</taxon>
        <taxon>Suillus</taxon>
    </lineage>
</organism>
<proteinExistence type="predicted"/>
<dbReference type="EMBL" id="JABBWM010000002">
    <property type="protein sequence ID" value="KAG2119491.1"/>
    <property type="molecule type" value="Genomic_DNA"/>
</dbReference>
<feature type="domain" description="CHAT" evidence="1">
    <location>
        <begin position="38"/>
        <end position="257"/>
    </location>
</feature>
<dbReference type="Pfam" id="PF12770">
    <property type="entry name" value="CHAT"/>
    <property type="match status" value="1"/>
</dbReference>
<evidence type="ECO:0000313" key="3">
    <source>
        <dbReference type="Proteomes" id="UP000823399"/>
    </source>
</evidence>